<evidence type="ECO:0000259" key="6">
    <source>
        <dbReference type="Pfam" id="PF07291"/>
    </source>
</evidence>
<organism evidence="7 8">
    <name type="scientific">Candidatus Limisoma faecipullorum</name>
    <dbReference type="NCBI Taxonomy" id="2840854"/>
    <lineage>
        <taxon>Bacteria</taxon>
        <taxon>Pseudomonadati</taxon>
        <taxon>Bacteroidota</taxon>
        <taxon>Bacteroidia</taxon>
        <taxon>Bacteroidales</taxon>
        <taxon>Candidatus Limisoma</taxon>
    </lineage>
</organism>
<evidence type="ECO:0000256" key="4">
    <source>
        <dbReference type="ARBA" id="ARBA00023136"/>
    </source>
</evidence>
<feature type="non-terminal residue" evidence="7">
    <location>
        <position position="133"/>
    </location>
</feature>
<dbReference type="Proteomes" id="UP000823598">
    <property type="component" value="Unassembled WGS sequence"/>
</dbReference>
<feature type="transmembrane region" description="Helical" evidence="5">
    <location>
        <begin position="60"/>
        <end position="84"/>
    </location>
</feature>
<protein>
    <submittedName>
        <fullName evidence="7">DoxX family membrane protein</fullName>
    </submittedName>
</protein>
<evidence type="ECO:0000256" key="1">
    <source>
        <dbReference type="ARBA" id="ARBA00004141"/>
    </source>
</evidence>
<dbReference type="InterPro" id="IPR009908">
    <property type="entry name" value="Methylamine_util_MauE"/>
</dbReference>
<feature type="transmembrane region" description="Helical" evidence="5">
    <location>
        <begin position="21"/>
        <end position="40"/>
    </location>
</feature>
<feature type="transmembrane region" description="Helical" evidence="5">
    <location>
        <begin position="91"/>
        <end position="112"/>
    </location>
</feature>
<dbReference type="Pfam" id="PF07291">
    <property type="entry name" value="MauE"/>
    <property type="match status" value="1"/>
</dbReference>
<comment type="caution">
    <text evidence="7">The sequence shown here is derived from an EMBL/GenBank/DDBJ whole genome shotgun (WGS) entry which is preliminary data.</text>
</comment>
<dbReference type="EMBL" id="JADIMC010000102">
    <property type="protein sequence ID" value="MBO8477094.1"/>
    <property type="molecule type" value="Genomic_DNA"/>
</dbReference>
<reference evidence="7" key="2">
    <citation type="journal article" date="2021" name="PeerJ">
        <title>Extensive microbial diversity within the chicken gut microbiome revealed by metagenomics and culture.</title>
        <authorList>
            <person name="Gilroy R."/>
            <person name="Ravi A."/>
            <person name="Getino M."/>
            <person name="Pursley I."/>
            <person name="Horton D.L."/>
            <person name="Alikhan N.F."/>
            <person name="Baker D."/>
            <person name="Gharbi K."/>
            <person name="Hall N."/>
            <person name="Watson M."/>
            <person name="Adriaenssens E.M."/>
            <person name="Foster-Nyarko E."/>
            <person name="Jarju S."/>
            <person name="Secka A."/>
            <person name="Antonio M."/>
            <person name="Oren A."/>
            <person name="Chaudhuri R.R."/>
            <person name="La Ragione R."/>
            <person name="Hildebrand F."/>
            <person name="Pallen M.J."/>
        </authorList>
    </citation>
    <scope>NUCLEOTIDE SEQUENCE</scope>
    <source>
        <strain evidence="7">6919</strain>
    </source>
</reference>
<keyword evidence="2 5" id="KW-0812">Transmembrane</keyword>
<comment type="subcellular location">
    <subcellularLocation>
        <location evidence="1">Membrane</location>
        <topology evidence="1">Multi-pass membrane protein</topology>
    </subcellularLocation>
</comment>
<evidence type="ECO:0000256" key="5">
    <source>
        <dbReference type="SAM" id="Phobius"/>
    </source>
</evidence>
<dbReference type="AlphaFoldDB" id="A0A9D9NKJ3"/>
<evidence type="ECO:0000313" key="7">
    <source>
        <dbReference type="EMBL" id="MBO8477094.1"/>
    </source>
</evidence>
<reference evidence="7" key="1">
    <citation type="submission" date="2020-10" db="EMBL/GenBank/DDBJ databases">
        <authorList>
            <person name="Gilroy R."/>
        </authorList>
    </citation>
    <scope>NUCLEOTIDE SEQUENCE</scope>
    <source>
        <strain evidence="7">6919</strain>
    </source>
</reference>
<dbReference type="GO" id="GO:0030416">
    <property type="term" value="P:methylamine metabolic process"/>
    <property type="evidence" value="ECO:0007669"/>
    <property type="project" value="InterPro"/>
</dbReference>
<proteinExistence type="predicted"/>
<feature type="domain" description="Methylamine utilisation protein MauE" evidence="6">
    <location>
        <begin position="19"/>
        <end position="125"/>
    </location>
</feature>
<sequence>MADSLDRVKVACQRIQPFAVVALRWVVGAVFIFSGFVKGIDLWGVIYKVTDYINAFGWDWALPYVDVVAVMMPLAEFTIGFLLFIGSFRRVAVWLALAIMAFMLPLTAYVAIYDPVADCGCFGDALVISNTVT</sequence>
<dbReference type="GO" id="GO:0016020">
    <property type="term" value="C:membrane"/>
    <property type="evidence" value="ECO:0007669"/>
    <property type="project" value="UniProtKB-SubCell"/>
</dbReference>
<evidence type="ECO:0000313" key="8">
    <source>
        <dbReference type="Proteomes" id="UP000823598"/>
    </source>
</evidence>
<accession>A0A9D9NKJ3</accession>
<keyword evidence="4 5" id="KW-0472">Membrane</keyword>
<name>A0A9D9NKJ3_9BACT</name>
<keyword evidence="3 5" id="KW-1133">Transmembrane helix</keyword>
<gene>
    <name evidence="7" type="ORF">IAB88_08900</name>
</gene>
<evidence type="ECO:0000256" key="3">
    <source>
        <dbReference type="ARBA" id="ARBA00022989"/>
    </source>
</evidence>
<evidence type="ECO:0000256" key="2">
    <source>
        <dbReference type="ARBA" id="ARBA00022692"/>
    </source>
</evidence>